<dbReference type="CDD" id="cd06225">
    <property type="entry name" value="HAMP"/>
    <property type="match status" value="1"/>
</dbReference>
<comment type="catalytic activity">
    <reaction evidence="1">
        <text>ATP + protein L-histidine = ADP + protein N-phospho-L-histidine.</text>
        <dbReference type="EC" id="2.7.13.3"/>
    </reaction>
</comment>
<dbReference type="AlphaFoldDB" id="A0A6J6BW16"/>
<evidence type="ECO:0000313" key="24">
    <source>
        <dbReference type="EMBL" id="CAB4543272.1"/>
    </source>
</evidence>
<keyword evidence="11" id="KW-0378">Hydrolase</keyword>
<dbReference type="PROSITE" id="PS50109">
    <property type="entry name" value="HIS_KIN"/>
    <property type="match status" value="1"/>
</dbReference>
<keyword evidence="14" id="KW-0904">Protein phosphatase</keyword>
<dbReference type="GO" id="GO:0005886">
    <property type="term" value="C:plasma membrane"/>
    <property type="evidence" value="ECO:0007669"/>
    <property type="project" value="UniProtKB-SubCell"/>
</dbReference>
<dbReference type="Pfam" id="PF02518">
    <property type="entry name" value="HATPase_c"/>
    <property type="match status" value="1"/>
</dbReference>
<evidence type="ECO:0000256" key="14">
    <source>
        <dbReference type="ARBA" id="ARBA00022912"/>
    </source>
</evidence>
<evidence type="ECO:0000256" key="12">
    <source>
        <dbReference type="ARBA" id="ARBA00022840"/>
    </source>
</evidence>
<dbReference type="EMBL" id="CAEZSO010000088">
    <property type="protein sequence ID" value="CAB4543272.1"/>
    <property type="molecule type" value="Genomic_DNA"/>
</dbReference>
<dbReference type="SMART" id="SM00304">
    <property type="entry name" value="HAMP"/>
    <property type="match status" value="1"/>
</dbReference>
<dbReference type="SUPFAM" id="SSF47384">
    <property type="entry name" value="Homodimeric domain of signal transducing histidine kinase"/>
    <property type="match status" value="1"/>
</dbReference>
<dbReference type="SUPFAM" id="SSF158472">
    <property type="entry name" value="HAMP domain-like"/>
    <property type="match status" value="1"/>
</dbReference>
<keyword evidence="6" id="KW-1003">Cell membrane</keyword>
<comment type="subcellular location">
    <subcellularLocation>
        <location evidence="4">Cell membrane</location>
        <topology evidence="4">Multi-pass membrane protein</topology>
    </subcellularLocation>
</comment>
<dbReference type="InterPro" id="IPR036890">
    <property type="entry name" value="HATPase_C_sf"/>
</dbReference>
<evidence type="ECO:0000256" key="15">
    <source>
        <dbReference type="ARBA" id="ARBA00023012"/>
    </source>
</evidence>
<dbReference type="PRINTS" id="PR00344">
    <property type="entry name" value="BCTRLSENSOR"/>
</dbReference>
<keyword evidence="13" id="KW-0460">Magnesium</keyword>
<keyword evidence="9" id="KW-0547">Nucleotide-binding</keyword>
<evidence type="ECO:0000256" key="2">
    <source>
        <dbReference type="ARBA" id="ARBA00001936"/>
    </source>
</evidence>
<keyword evidence="16" id="KW-0346">Stress response</keyword>
<dbReference type="Pfam" id="PF00512">
    <property type="entry name" value="HisKA"/>
    <property type="match status" value="1"/>
</dbReference>
<comment type="cofactor">
    <cofactor evidence="3">
        <name>Mg(2+)</name>
        <dbReference type="ChEBI" id="CHEBI:18420"/>
    </cofactor>
</comment>
<keyword evidence="10" id="KW-0418">Kinase</keyword>
<feature type="transmembrane region" description="Helical" evidence="21">
    <location>
        <begin position="141"/>
        <end position="163"/>
    </location>
</feature>
<keyword evidence="21" id="KW-0472">Membrane</keyword>
<dbReference type="InterPro" id="IPR050980">
    <property type="entry name" value="2C_sensor_his_kinase"/>
</dbReference>
<keyword evidence="18" id="KW-0464">Manganese</keyword>
<comment type="cofactor">
    <cofactor evidence="2">
        <name>Mn(2+)</name>
        <dbReference type="ChEBI" id="CHEBI:29035"/>
    </cofactor>
</comment>
<dbReference type="SUPFAM" id="SSF55874">
    <property type="entry name" value="ATPase domain of HSP90 chaperone/DNA topoisomerase II/histidine kinase"/>
    <property type="match status" value="1"/>
</dbReference>
<evidence type="ECO:0000256" key="16">
    <source>
        <dbReference type="ARBA" id="ARBA00023016"/>
    </source>
</evidence>
<evidence type="ECO:0000256" key="18">
    <source>
        <dbReference type="ARBA" id="ARBA00023211"/>
    </source>
</evidence>
<dbReference type="PANTHER" id="PTHR44936:SF9">
    <property type="entry name" value="SENSOR PROTEIN CREC"/>
    <property type="match status" value="1"/>
</dbReference>
<dbReference type="InterPro" id="IPR003660">
    <property type="entry name" value="HAMP_dom"/>
</dbReference>
<evidence type="ECO:0000256" key="17">
    <source>
        <dbReference type="ARBA" id="ARBA00023026"/>
    </source>
</evidence>
<evidence type="ECO:0000256" key="1">
    <source>
        <dbReference type="ARBA" id="ARBA00000085"/>
    </source>
</evidence>
<evidence type="ECO:0000256" key="3">
    <source>
        <dbReference type="ARBA" id="ARBA00001946"/>
    </source>
</evidence>
<evidence type="ECO:0000256" key="13">
    <source>
        <dbReference type="ARBA" id="ARBA00022842"/>
    </source>
</evidence>
<reference evidence="24" key="1">
    <citation type="submission" date="2020-05" db="EMBL/GenBank/DDBJ databases">
        <authorList>
            <person name="Chiriac C."/>
            <person name="Salcher M."/>
            <person name="Ghai R."/>
            <person name="Kavagutti S V."/>
        </authorList>
    </citation>
    <scope>NUCLEOTIDE SEQUENCE</scope>
</reference>
<evidence type="ECO:0000256" key="7">
    <source>
        <dbReference type="ARBA" id="ARBA00022553"/>
    </source>
</evidence>
<feature type="domain" description="Histidine kinase" evidence="22">
    <location>
        <begin position="228"/>
        <end position="428"/>
    </location>
</feature>
<dbReference type="GO" id="GO:0004721">
    <property type="term" value="F:phosphoprotein phosphatase activity"/>
    <property type="evidence" value="ECO:0007669"/>
    <property type="project" value="UniProtKB-KW"/>
</dbReference>
<dbReference type="EC" id="2.7.13.3" evidence="5"/>
<dbReference type="GO" id="GO:0000155">
    <property type="term" value="F:phosphorelay sensor kinase activity"/>
    <property type="evidence" value="ECO:0007669"/>
    <property type="project" value="InterPro"/>
</dbReference>
<dbReference type="Pfam" id="PF00672">
    <property type="entry name" value="HAMP"/>
    <property type="match status" value="1"/>
</dbReference>
<keyword evidence="15" id="KW-0902">Two-component regulatory system</keyword>
<organism evidence="24">
    <name type="scientific">freshwater metagenome</name>
    <dbReference type="NCBI Taxonomy" id="449393"/>
    <lineage>
        <taxon>unclassified sequences</taxon>
        <taxon>metagenomes</taxon>
        <taxon>ecological metagenomes</taxon>
    </lineage>
</organism>
<dbReference type="PANTHER" id="PTHR44936">
    <property type="entry name" value="SENSOR PROTEIN CREC"/>
    <property type="match status" value="1"/>
</dbReference>
<dbReference type="PROSITE" id="PS50885">
    <property type="entry name" value="HAMP"/>
    <property type="match status" value="1"/>
</dbReference>
<evidence type="ECO:0000256" key="8">
    <source>
        <dbReference type="ARBA" id="ARBA00022679"/>
    </source>
</evidence>
<feature type="domain" description="HAMP" evidence="23">
    <location>
        <begin position="168"/>
        <end position="220"/>
    </location>
</feature>
<dbReference type="InterPro" id="IPR005467">
    <property type="entry name" value="His_kinase_dom"/>
</dbReference>
<evidence type="ECO:0000256" key="4">
    <source>
        <dbReference type="ARBA" id="ARBA00004651"/>
    </source>
</evidence>
<name>A0A6J6BW16_9ZZZZ</name>
<keyword evidence="17" id="KW-0843">Virulence</keyword>
<proteinExistence type="predicted"/>
<evidence type="ECO:0000259" key="22">
    <source>
        <dbReference type="PROSITE" id="PS50109"/>
    </source>
</evidence>
<evidence type="ECO:0000256" key="9">
    <source>
        <dbReference type="ARBA" id="ARBA00022741"/>
    </source>
</evidence>
<dbReference type="SMART" id="SM00387">
    <property type="entry name" value="HATPase_c"/>
    <property type="match status" value="1"/>
</dbReference>
<dbReference type="InterPro" id="IPR003661">
    <property type="entry name" value="HisK_dim/P_dom"/>
</dbReference>
<keyword evidence="21" id="KW-0812">Transmembrane</keyword>
<dbReference type="InterPro" id="IPR003594">
    <property type="entry name" value="HATPase_dom"/>
</dbReference>
<evidence type="ECO:0000256" key="19">
    <source>
        <dbReference type="ARBA" id="ARBA00040454"/>
    </source>
</evidence>
<dbReference type="GO" id="GO:0005524">
    <property type="term" value="F:ATP binding"/>
    <property type="evidence" value="ECO:0007669"/>
    <property type="project" value="UniProtKB-KW"/>
</dbReference>
<dbReference type="SMART" id="SM00388">
    <property type="entry name" value="HisKA"/>
    <property type="match status" value="1"/>
</dbReference>
<evidence type="ECO:0000256" key="11">
    <source>
        <dbReference type="ARBA" id="ARBA00022801"/>
    </source>
</evidence>
<evidence type="ECO:0000256" key="10">
    <source>
        <dbReference type="ARBA" id="ARBA00022777"/>
    </source>
</evidence>
<evidence type="ECO:0000256" key="21">
    <source>
        <dbReference type="SAM" id="Phobius"/>
    </source>
</evidence>
<dbReference type="InterPro" id="IPR036097">
    <property type="entry name" value="HisK_dim/P_sf"/>
</dbReference>
<dbReference type="Gene3D" id="1.10.287.130">
    <property type="match status" value="1"/>
</dbReference>
<protein>
    <recommendedName>
        <fullName evidence="19">Signal transduction histidine-protein kinase/phosphatase MprB</fullName>
        <ecNumber evidence="5">2.7.13.3</ecNumber>
    </recommendedName>
    <alternativeName>
        <fullName evidence="20">Mycobacterial persistence regulator B</fullName>
    </alternativeName>
</protein>
<accession>A0A6J6BW16</accession>
<dbReference type="Gene3D" id="1.10.8.500">
    <property type="entry name" value="HAMP domain in histidine kinase"/>
    <property type="match status" value="1"/>
</dbReference>
<keyword evidence="12" id="KW-0067">ATP-binding</keyword>
<dbReference type="InterPro" id="IPR004358">
    <property type="entry name" value="Sig_transdc_His_kin-like_C"/>
</dbReference>
<evidence type="ECO:0000256" key="5">
    <source>
        <dbReference type="ARBA" id="ARBA00012438"/>
    </source>
</evidence>
<keyword evidence="21" id="KW-1133">Transmembrane helix</keyword>
<dbReference type="Gene3D" id="3.30.565.10">
    <property type="entry name" value="Histidine kinase-like ATPase, C-terminal domain"/>
    <property type="match status" value="1"/>
</dbReference>
<gene>
    <name evidence="24" type="ORF">UFOPK1446_00526</name>
</gene>
<sequence>MRRRIVLLVAATTSIVLLAFTLPLIILINDLAQSSAVERATTIAQSLVPVVSNSGTDQIDLAITSLAKPEGTTVSVVLPTQQVLGNPRAIDQSIKDTVAGAGASTQNRADGGRTVLIPVYVNSGVRVIAVDITADALTEGLLRASVVIAALALALFVASLLVADRIARTMTRPLNELARTAESLATGNLDARVDPSGPDEVLNVGTAMNALAQRIGELLVAEREALADLSHRLRTPLTALRLDTEALGASDERDRIENDLDLMERSLDDVIRTAARPAQDKLVARCDVGNVLTERVQFWSVLAEDQGRQVRTDIAPKAMRIGLDADDLAACVDAALGNIFAHTDEGVGFSVSAQPWIDDKIHIVIEDDGKGLSANANRLSQRGVSGSGSTGLGMDIMRRTAESTGGHFEVADSPNGGVRINLSFATVKN</sequence>
<evidence type="ECO:0000256" key="6">
    <source>
        <dbReference type="ARBA" id="ARBA00022475"/>
    </source>
</evidence>
<dbReference type="CDD" id="cd00082">
    <property type="entry name" value="HisKA"/>
    <property type="match status" value="1"/>
</dbReference>
<evidence type="ECO:0000259" key="23">
    <source>
        <dbReference type="PROSITE" id="PS50885"/>
    </source>
</evidence>
<evidence type="ECO:0000256" key="20">
    <source>
        <dbReference type="ARBA" id="ARBA00041776"/>
    </source>
</evidence>
<keyword evidence="8" id="KW-0808">Transferase</keyword>
<keyword evidence="7" id="KW-0597">Phosphoprotein</keyword>